<proteinExistence type="predicted"/>
<protein>
    <submittedName>
        <fullName evidence="1">Uncharacterized protein</fullName>
    </submittedName>
</protein>
<keyword evidence="2" id="KW-1185">Reference proteome</keyword>
<reference evidence="1 2" key="1">
    <citation type="journal article" date="2020" name="ISME J.">
        <title>Uncovering the hidden diversity of litter-decomposition mechanisms in mushroom-forming fungi.</title>
        <authorList>
            <person name="Floudas D."/>
            <person name="Bentzer J."/>
            <person name="Ahren D."/>
            <person name="Johansson T."/>
            <person name="Persson P."/>
            <person name="Tunlid A."/>
        </authorList>
    </citation>
    <scope>NUCLEOTIDE SEQUENCE [LARGE SCALE GENOMIC DNA]</scope>
    <source>
        <strain evidence="1 2">CBS 406.79</strain>
    </source>
</reference>
<dbReference type="AlphaFoldDB" id="A0A8H5HJT5"/>
<accession>A0A8H5HJT5</accession>
<name>A0A8H5HJT5_9AGAR</name>
<organism evidence="1 2">
    <name type="scientific">Collybiopsis confluens</name>
    <dbReference type="NCBI Taxonomy" id="2823264"/>
    <lineage>
        <taxon>Eukaryota</taxon>
        <taxon>Fungi</taxon>
        <taxon>Dikarya</taxon>
        <taxon>Basidiomycota</taxon>
        <taxon>Agaricomycotina</taxon>
        <taxon>Agaricomycetes</taxon>
        <taxon>Agaricomycetidae</taxon>
        <taxon>Agaricales</taxon>
        <taxon>Marasmiineae</taxon>
        <taxon>Omphalotaceae</taxon>
        <taxon>Collybiopsis</taxon>
    </lineage>
</organism>
<dbReference type="OrthoDB" id="5427350at2759"/>
<gene>
    <name evidence="1" type="ORF">D9757_007466</name>
</gene>
<dbReference type="Proteomes" id="UP000518752">
    <property type="component" value="Unassembled WGS sequence"/>
</dbReference>
<evidence type="ECO:0000313" key="2">
    <source>
        <dbReference type="Proteomes" id="UP000518752"/>
    </source>
</evidence>
<dbReference type="EMBL" id="JAACJN010000042">
    <property type="protein sequence ID" value="KAF5384640.1"/>
    <property type="molecule type" value="Genomic_DNA"/>
</dbReference>
<comment type="caution">
    <text evidence="1">The sequence shown here is derived from an EMBL/GenBank/DDBJ whole genome shotgun (WGS) entry which is preliminary data.</text>
</comment>
<sequence>MESSIWSFPSFLPRSLHNWVGHLTFLPSAQLSNASTTTDITVYTWWNGATEVRFWQLLGSNLTSASAPLNVTDLQLTMPTTVKLGDPVGKVDFETSLHYNGNQGHFVFYQVAALDGIHRILGHSNIISLSNSTGSIAYYQ</sequence>
<evidence type="ECO:0000313" key="1">
    <source>
        <dbReference type="EMBL" id="KAF5384640.1"/>
    </source>
</evidence>